<dbReference type="GeneID" id="69687017"/>
<feature type="transmembrane region" description="Helical" evidence="1">
    <location>
        <begin position="70"/>
        <end position="87"/>
    </location>
</feature>
<keyword evidence="1" id="KW-0812">Transmembrane</keyword>
<evidence type="ECO:0000256" key="1">
    <source>
        <dbReference type="SAM" id="Phobius"/>
    </source>
</evidence>
<dbReference type="EMBL" id="BPUX01000022">
    <property type="protein sequence ID" value="GJH42978.1"/>
    <property type="molecule type" value="Genomic_DNA"/>
</dbReference>
<evidence type="ECO:0000313" key="4">
    <source>
        <dbReference type="Proteomes" id="UP000254704"/>
    </source>
</evidence>
<feature type="transmembrane region" description="Helical" evidence="1">
    <location>
        <begin position="220"/>
        <end position="239"/>
    </location>
</feature>
<sequence length="269" mass="30435">MSEQKQSPLFTALSSVFPLILILSIDFFAMFLQPQSKAISHFAFGILIAQLVSVLVFMKGQICPGQRERLSKVNWYFAVFWGMWFIISFFSNYHFILTDMMSLCGIAIVLATWRQPQDNQLRQSMLIIAGLMGILGSLCYLLIFIELSISSFIQYNIFGQGLVGIILANLALVVSRNRLQGLIALLPFFMLSLLFLNALSGLGLLMYLSNTVTFANQLAWILYFCLHLLIALIIAVHIFKQWKLSYNTLAILLLIVTSLPVWASFAFIH</sequence>
<keyword evidence="1" id="KW-0472">Membrane</keyword>
<evidence type="ECO:0000313" key="5">
    <source>
        <dbReference type="Proteomes" id="UP001052140"/>
    </source>
</evidence>
<feature type="transmembrane region" description="Helical" evidence="1">
    <location>
        <begin position="38"/>
        <end position="58"/>
    </location>
</feature>
<feature type="transmembrane region" description="Helical" evidence="1">
    <location>
        <begin position="93"/>
        <end position="113"/>
    </location>
</feature>
<evidence type="ECO:0008006" key="6">
    <source>
        <dbReference type="Google" id="ProtNLM"/>
    </source>
</evidence>
<protein>
    <recommendedName>
        <fullName evidence="6">Transmembrane protein</fullName>
    </recommendedName>
</protein>
<keyword evidence="1" id="KW-1133">Transmembrane helix</keyword>
<reference evidence="2" key="2">
    <citation type="submission" date="2024-05" db="EMBL/GenBank/DDBJ databases">
        <title>Determining zoonotic pasteurella genome.</title>
        <authorList>
            <person name="Maeda T."/>
            <person name="Takahashi T."/>
            <person name="Yoshida H."/>
        </authorList>
    </citation>
    <scope>NUCLEOTIDE SEQUENCE</scope>
    <source>
        <strain evidence="2">PA42</strain>
    </source>
</reference>
<dbReference type="OrthoDB" id="5915482at2"/>
<keyword evidence="5" id="KW-1185">Reference proteome</keyword>
<feature type="transmembrane region" description="Helical" evidence="1">
    <location>
        <begin position="182"/>
        <end position="208"/>
    </location>
</feature>
<organism evidence="3 4">
    <name type="scientific">Pasteurella canis</name>
    <dbReference type="NCBI Taxonomy" id="753"/>
    <lineage>
        <taxon>Bacteria</taxon>
        <taxon>Pseudomonadati</taxon>
        <taxon>Pseudomonadota</taxon>
        <taxon>Gammaproteobacteria</taxon>
        <taxon>Pasteurellales</taxon>
        <taxon>Pasteurellaceae</taxon>
        <taxon>Pasteurella</taxon>
    </lineage>
</organism>
<feature type="transmembrane region" description="Helical" evidence="1">
    <location>
        <begin position="246"/>
        <end position="268"/>
    </location>
</feature>
<dbReference type="AlphaFoldDB" id="A0A379EUS7"/>
<feature type="transmembrane region" description="Helical" evidence="1">
    <location>
        <begin position="12"/>
        <end position="32"/>
    </location>
</feature>
<reference evidence="3 4" key="1">
    <citation type="submission" date="2018-06" db="EMBL/GenBank/DDBJ databases">
        <authorList>
            <consortium name="Pathogen Informatics"/>
            <person name="Doyle S."/>
        </authorList>
    </citation>
    <scope>NUCLEOTIDE SEQUENCE [LARGE SCALE GENOMIC DNA]</scope>
    <source>
        <strain evidence="3 4">NCTC11621</strain>
    </source>
</reference>
<evidence type="ECO:0000313" key="3">
    <source>
        <dbReference type="EMBL" id="SUC10169.1"/>
    </source>
</evidence>
<accession>A0A379EUS7</accession>
<dbReference type="RefSeq" id="WP_115322947.1">
    <property type="nucleotide sequence ID" value="NZ_BPUX01000022.1"/>
</dbReference>
<gene>
    <name evidence="3" type="ORF">NCTC11621_01218</name>
    <name evidence="2" type="ORF">PA42_11520</name>
</gene>
<dbReference type="Proteomes" id="UP001052140">
    <property type="component" value="Unassembled WGS sequence"/>
</dbReference>
<feature type="transmembrane region" description="Helical" evidence="1">
    <location>
        <begin position="125"/>
        <end position="145"/>
    </location>
</feature>
<proteinExistence type="predicted"/>
<dbReference type="EMBL" id="UGTV01000015">
    <property type="protein sequence ID" value="SUC10169.1"/>
    <property type="molecule type" value="Genomic_DNA"/>
</dbReference>
<feature type="transmembrane region" description="Helical" evidence="1">
    <location>
        <begin position="157"/>
        <end position="175"/>
    </location>
</feature>
<name>A0A379EUS7_9PAST</name>
<dbReference type="Proteomes" id="UP000254704">
    <property type="component" value="Unassembled WGS sequence"/>
</dbReference>
<evidence type="ECO:0000313" key="2">
    <source>
        <dbReference type="EMBL" id="GJH42978.1"/>
    </source>
</evidence>